<dbReference type="EMBL" id="ATLV01024093">
    <property type="status" value="NOT_ANNOTATED_CDS"/>
    <property type="molecule type" value="Genomic_DNA"/>
</dbReference>
<dbReference type="VEuPathDB" id="VectorBase:ASIC018886"/>
<evidence type="ECO:0000256" key="2">
    <source>
        <dbReference type="SAM" id="SignalP"/>
    </source>
</evidence>
<dbReference type="InterPro" id="IPR020837">
    <property type="entry name" value="Fibrinogen_CS"/>
</dbReference>
<dbReference type="PANTHER" id="PTHR19143:SF327">
    <property type="entry name" value="FI21813P1-RELATED"/>
    <property type="match status" value="1"/>
</dbReference>
<dbReference type="InterPro" id="IPR014716">
    <property type="entry name" value="Fibrinogen_a/b/g_C_1"/>
</dbReference>
<evidence type="ECO:0000313" key="6">
    <source>
        <dbReference type="Proteomes" id="UP000030765"/>
    </source>
</evidence>
<feature type="signal peptide" evidence="2">
    <location>
        <begin position="1"/>
        <end position="25"/>
    </location>
</feature>
<proteinExistence type="predicted"/>
<dbReference type="InterPro" id="IPR050373">
    <property type="entry name" value="Fibrinogen_C-term_domain"/>
</dbReference>
<reference evidence="4 6" key="1">
    <citation type="journal article" date="2014" name="BMC Genomics">
        <title>Genome sequence of Anopheles sinensis provides insight into genetics basis of mosquito competence for malaria parasites.</title>
        <authorList>
            <person name="Zhou D."/>
            <person name="Zhang D."/>
            <person name="Ding G."/>
            <person name="Shi L."/>
            <person name="Hou Q."/>
            <person name="Ye Y."/>
            <person name="Xu Y."/>
            <person name="Zhou H."/>
            <person name="Xiong C."/>
            <person name="Li S."/>
            <person name="Yu J."/>
            <person name="Hong S."/>
            <person name="Yu X."/>
            <person name="Zou P."/>
            <person name="Chen C."/>
            <person name="Chang X."/>
            <person name="Wang W."/>
            <person name="Lv Y."/>
            <person name="Sun Y."/>
            <person name="Ma L."/>
            <person name="Shen B."/>
            <person name="Zhu C."/>
        </authorList>
    </citation>
    <scope>NUCLEOTIDE SEQUENCE [LARGE SCALE GENOMIC DNA]</scope>
</reference>
<dbReference type="STRING" id="74873.A0A084WK27"/>
<sequence>MRSKWFLAVVILSAVLKDTIRPVTGDGDHSGIETLIQNTMREFNHEMLDTLHHHLEDHHHHHHEEQLNACDGEFRKLQNISNMEHEKVIGKLTSYGSAVEGMIDFMKNFEQRTESIAKNLTEANRLLQVSQLDLQKQLRTMQGALNQTQLNVIHASCASVNVKETNPYYIRPFGYKGNPFLALCDFDNHFNQGGGWTHFQRRIDGSVDFYRNWDSYKNGFGDVNGEHWLGLEKLHYMTRWGRHELLVVMEDFKGNSTYALYDDFKIGSEAEKYKLTVGKFSGTSSDALVGHNGMKFSTKDQDNDLGDGKCADEFKGAWWFKSCYNSHLNGQYVHNATLHKKQLIEWIDYPSAEYVPLKATKMMLRVRASNK</sequence>
<organism evidence="4">
    <name type="scientific">Anopheles sinensis</name>
    <name type="common">Mosquito</name>
    <dbReference type="NCBI Taxonomy" id="74873"/>
    <lineage>
        <taxon>Eukaryota</taxon>
        <taxon>Metazoa</taxon>
        <taxon>Ecdysozoa</taxon>
        <taxon>Arthropoda</taxon>
        <taxon>Hexapoda</taxon>
        <taxon>Insecta</taxon>
        <taxon>Pterygota</taxon>
        <taxon>Neoptera</taxon>
        <taxon>Endopterygota</taxon>
        <taxon>Diptera</taxon>
        <taxon>Nematocera</taxon>
        <taxon>Culicoidea</taxon>
        <taxon>Culicidae</taxon>
        <taxon>Anophelinae</taxon>
        <taxon>Anopheles</taxon>
    </lineage>
</organism>
<dbReference type="Pfam" id="PF00147">
    <property type="entry name" value="Fibrinogen_C"/>
    <property type="match status" value="1"/>
</dbReference>
<dbReference type="SMART" id="SM00186">
    <property type="entry name" value="FBG"/>
    <property type="match status" value="1"/>
</dbReference>
<dbReference type="EnsemblMetazoa" id="ASIC018886-RA">
    <property type="protein sequence ID" value="ASIC018886-PA"/>
    <property type="gene ID" value="ASIC018886"/>
</dbReference>
<feature type="chain" id="PRO_5001785054" evidence="2">
    <location>
        <begin position="26"/>
        <end position="371"/>
    </location>
</feature>
<feature type="domain" description="Fibrinogen C-terminal" evidence="3">
    <location>
        <begin position="148"/>
        <end position="368"/>
    </location>
</feature>
<dbReference type="SUPFAM" id="SSF56496">
    <property type="entry name" value="Fibrinogen C-terminal domain-like"/>
    <property type="match status" value="1"/>
</dbReference>
<dbReference type="OrthoDB" id="6145874at2759"/>
<dbReference type="VEuPathDB" id="VectorBase:ASIS011749"/>
<keyword evidence="2" id="KW-0732">Signal</keyword>
<dbReference type="PANTHER" id="PTHR19143">
    <property type="entry name" value="FIBRINOGEN/TENASCIN/ANGIOPOEITIN"/>
    <property type="match status" value="1"/>
</dbReference>
<dbReference type="GO" id="GO:0005615">
    <property type="term" value="C:extracellular space"/>
    <property type="evidence" value="ECO:0007669"/>
    <property type="project" value="TreeGrafter"/>
</dbReference>
<dbReference type="EMBL" id="KE525349">
    <property type="protein sequence ID" value="KFB50571.1"/>
    <property type="molecule type" value="Genomic_DNA"/>
</dbReference>
<reference evidence="5" key="2">
    <citation type="submission" date="2020-05" db="UniProtKB">
        <authorList>
            <consortium name="EnsemblMetazoa"/>
        </authorList>
    </citation>
    <scope>IDENTIFICATION</scope>
</reference>
<keyword evidence="6" id="KW-1185">Reference proteome</keyword>
<dbReference type="Gene3D" id="3.90.215.10">
    <property type="entry name" value="Gamma Fibrinogen, chain A, domain 1"/>
    <property type="match status" value="1"/>
</dbReference>
<evidence type="ECO:0000313" key="4">
    <source>
        <dbReference type="EMBL" id="KFB50571.1"/>
    </source>
</evidence>
<dbReference type="CDD" id="cd00087">
    <property type="entry name" value="FReD"/>
    <property type="match status" value="1"/>
</dbReference>
<evidence type="ECO:0000313" key="5">
    <source>
        <dbReference type="EnsemblMetazoa" id="ASIC018886-PA"/>
    </source>
</evidence>
<protein>
    <submittedName>
        <fullName evidence="4">AGAP012000-PA-like protein</fullName>
    </submittedName>
    <submittedName>
        <fullName evidence="5">Fibrinogen C-terminal domain-containing protein</fullName>
    </submittedName>
</protein>
<dbReference type="PROSITE" id="PS00514">
    <property type="entry name" value="FIBRINOGEN_C_1"/>
    <property type="match status" value="1"/>
</dbReference>
<dbReference type="Proteomes" id="UP000030765">
    <property type="component" value="Unassembled WGS sequence"/>
</dbReference>
<dbReference type="InterPro" id="IPR002181">
    <property type="entry name" value="Fibrinogen_a/b/g_C_dom"/>
</dbReference>
<name>A0A084WK27_ANOSI</name>
<gene>
    <name evidence="4" type="ORF">ZHAS_00018886</name>
</gene>
<evidence type="ECO:0000256" key="1">
    <source>
        <dbReference type="ARBA" id="ARBA00023157"/>
    </source>
</evidence>
<dbReference type="InterPro" id="IPR036056">
    <property type="entry name" value="Fibrinogen-like_C"/>
</dbReference>
<evidence type="ECO:0000259" key="3">
    <source>
        <dbReference type="PROSITE" id="PS51406"/>
    </source>
</evidence>
<dbReference type="AlphaFoldDB" id="A0A084WK27"/>
<dbReference type="PROSITE" id="PS51406">
    <property type="entry name" value="FIBRINOGEN_C_2"/>
    <property type="match status" value="1"/>
</dbReference>
<accession>A0A084WK27</accession>
<keyword evidence="1" id="KW-1015">Disulfide bond</keyword>